<keyword evidence="8 13" id="KW-0406">Ion transport</keyword>
<dbReference type="GO" id="GO:0015280">
    <property type="term" value="F:ligand-gated sodium channel activity"/>
    <property type="evidence" value="ECO:0007669"/>
    <property type="project" value="TreeGrafter"/>
</dbReference>
<keyword evidence="11 13" id="KW-0739">Sodium transport</keyword>
<dbReference type="AlphaFoldDB" id="A0A1I7XA06"/>
<accession>A0A1I7XA06</accession>
<keyword evidence="9 14" id="KW-0472">Membrane</keyword>
<keyword evidence="7" id="KW-0915">Sodium</keyword>
<feature type="transmembrane region" description="Helical" evidence="14">
    <location>
        <begin position="66"/>
        <end position="85"/>
    </location>
</feature>
<sequence length="229" mass="26982">MSQRSQSLHVPALYSGRRVSSRKSVRSASEEDYRYTSIKTLFIDFCNRTSSHGVPFIGSSSFFGKFVWLFIFMCALMLFLIQTYWTMSEYLQYRTIIEMQLRFEAAPFPAATVCNLNAFKYSELIQYSEIKEGFDYWERVINAREMNEMLMRDGEVSPINVRFNAAVYNYLLLVYPVYVQNVNASVCMCFEDVTRGLIWPCYPTTVWTVKNWKQLSRMLGYKIQFNVIY</sequence>
<dbReference type="InterPro" id="IPR001873">
    <property type="entry name" value="ENaC"/>
</dbReference>
<protein>
    <submittedName>
        <fullName evidence="16">Acid-sensing ion channel 1</fullName>
    </submittedName>
</protein>
<evidence type="ECO:0000256" key="13">
    <source>
        <dbReference type="RuleBase" id="RU000679"/>
    </source>
</evidence>
<evidence type="ECO:0000256" key="9">
    <source>
        <dbReference type="ARBA" id="ARBA00023136"/>
    </source>
</evidence>
<evidence type="ECO:0000256" key="6">
    <source>
        <dbReference type="ARBA" id="ARBA00022989"/>
    </source>
</evidence>
<evidence type="ECO:0000256" key="2">
    <source>
        <dbReference type="ARBA" id="ARBA00007193"/>
    </source>
</evidence>
<evidence type="ECO:0000256" key="3">
    <source>
        <dbReference type="ARBA" id="ARBA00022448"/>
    </source>
</evidence>
<comment type="subcellular location">
    <subcellularLocation>
        <location evidence="1">Membrane</location>
        <topology evidence="1">Multi-pass membrane protein</topology>
    </subcellularLocation>
</comment>
<keyword evidence="5 13" id="KW-0812">Transmembrane</keyword>
<dbReference type="Pfam" id="PF00858">
    <property type="entry name" value="ASC"/>
    <property type="match status" value="1"/>
</dbReference>
<name>A0A1I7XA06_HETBA</name>
<evidence type="ECO:0000256" key="5">
    <source>
        <dbReference type="ARBA" id="ARBA00022692"/>
    </source>
</evidence>
<keyword evidence="3 13" id="KW-0813">Transport</keyword>
<keyword evidence="4 13" id="KW-0894">Sodium channel</keyword>
<dbReference type="GO" id="GO:0005886">
    <property type="term" value="C:plasma membrane"/>
    <property type="evidence" value="ECO:0007669"/>
    <property type="project" value="TreeGrafter"/>
</dbReference>
<comment type="similarity">
    <text evidence="2 13">Belongs to the amiloride-sensitive sodium channel (TC 1.A.6) family.</text>
</comment>
<evidence type="ECO:0000313" key="16">
    <source>
        <dbReference type="WBParaSite" id="Hba_14194"/>
    </source>
</evidence>
<keyword evidence="12 13" id="KW-0407">Ion channel</keyword>
<evidence type="ECO:0000313" key="15">
    <source>
        <dbReference type="Proteomes" id="UP000095283"/>
    </source>
</evidence>
<proteinExistence type="inferred from homology"/>
<evidence type="ECO:0000256" key="10">
    <source>
        <dbReference type="ARBA" id="ARBA00023180"/>
    </source>
</evidence>
<evidence type="ECO:0000256" key="8">
    <source>
        <dbReference type="ARBA" id="ARBA00023065"/>
    </source>
</evidence>
<keyword evidence="6 14" id="KW-1133">Transmembrane helix</keyword>
<reference evidence="16" key="1">
    <citation type="submission" date="2016-11" db="UniProtKB">
        <authorList>
            <consortium name="WormBaseParasite"/>
        </authorList>
    </citation>
    <scope>IDENTIFICATION</scope>
</reference>
<evidence type="ECO:0000256" key="12">
    <source>
        <dbReference type="ARBA" id="ARBA00023303"/>
    </source>
</evidence>
<evidence type="ECO:0000256" key="7">
    <source>
        <dbReference type="ARBA" id="ARBA00023053"/>
    </source>
</evidence>
<dbReference type="PANTHER" id="PTHR11690">
    <property type="entry name" value="AMILORIDE-SENSITIVE SODIUM CHANNEL-RELATED"/>
    <property type="match status" value="1"/>
</dbReference>
<dbReference type="Proteomes" id="UP000095283">
    <property type="component" value="Unplaced"/>
</dbReference>
<evidence type="ECO:0000256" key="1">
    <source>
        <dbReference type="ARBA" id="ARBA00004141"/>
    </source>
</evidence>
<keyword evidence="15" id="KW-1185">Reference proteome</keyword>
<evidence type="ECO:0000256" key="11">
    <source>
        <dbReference type="ARBA" id="ARBA00023201"/>
    </source>
</evidence>
<dbReference type="PRINTS" id="PR01078">
    <property type="entry name" value="AMINACHANNEL"/>
</dbReference>
<organism evidence="15 16">
    <name type="scientific">Heterorhabditis bacteriophora</name>
    <name type="common">Entomopathogenic nematode worm</name>
    <dbReference type="NCBI Taxonomy" id="37862"/>
    <lineage>
        <taxon>Eukaryota</taxon>
        <taxon>Metazoa</taxon>
        <taxon>Ecdysozoa</taxon>
        <taxon>Nematoda</taxon>
        <taxon>Chromadorea</taxon>
        <taxon>Rhabditida</taxon>
        <taxon>Rhabditina</taxon>
        <taxon>Rhabditomorpha</taxon>
        <taxon>Strongyloidea</taxon>
        <taxon>Heterorhabditidae</taxon>
        <taxon>Heterorhabditis</taxon>
    </lineage>
</organism>
<keyword evidence="10" id="KW-0325">Glycoprotein</keyword>
<dbReference type="PANTHER" id="PTHR11690:SF242">
    <property type="entry name" value="DEGENERIN UNC-8"/>
    <property type="match status" value="1"/>
</dbReference>
<evidence type="ECO:0000256" key="4">
    <source>
        <dbReference type="ARBA" id="ARBA00022461"/>
    </source>
</evidence>
<dbReference type="WBParaSite" id="Hba_14194">
    <property type="protein sequence ID" value="Hba_14194"/>
    <property type="gene ID" value="Hba_14194"/>
</dbReference>
<evidence type="ECO:0000256" key="14">
    <source>
        <dbReference type="SAM" id="Phobius"/>
    </source>
</evidence>